<evidence type="ECO:0000313" key="2">
    <source>
        <dbReference type="Proteomes" id="UP000503509"/>
    </source>
</evidence>
<dbReference type="RefSeq" id="YP_010086478.1">
    <property type="nucleotide sequence ID" value="NC_055455.1"/>
</dbReference>
<dbReference type="InterPro" id="IPR009477">
    <property type="entry name" value="Baculo_Ac102"/>
</dbReference>
<evidence type="ECO:0000313" key="1">
    <source>
        <dbReference type="EMBL" id="QAT90346.1"/>
    </source>
</evidence>
<keyword evidence="2" id="KW-1185">Reference proteome</keyword>
<dbReference type="KEGG" id="vg:65101669"/>
<dbReference type="Proteomes" id="UP000503509">
    <property type="component" value="Genome"/>
</dbReference>
<name>A0A410S7Q3_9ABAC</name>
<accession>A0A410S7Q3</accession>
<protein>
    <submittedName>
        <fullName evidence="1">P12</fullName>
    </submittedName>
</protein>
<dbReference type="GeneID" id="65101669"/>
<dbReference type="EMBL" id="MH717816">
    <property type="protein sequence ID" value="QAT90346.1"/>
    <property type="molecule type" value="Genomic_DNA"/>
</dbReference>
<proteinExistence type="predicted"/>
<gene>
    <name evidence="1" type="primary">p12</name>
</gene>
<dbReference type="Pfam" id="PF06497">
    <property type="entry name" value="Baculo_Ac102"/>
    <property type="match status" value="1"/>
</dbReference>
<sequence>MPNDRRPRRDQDEEQEEDTIWASDLLESLNETHTIADVILNDNDKQKRIAMGVMARHSAVAKNILDSIEDDESLRLGTINSINVLRLMSDIYDNKIPVINQ</sequence>
<reference evidence="1 2" key="1">
    <citation type="submission" date="2018-08" db="EMBL/GenBank/DDBJ databases">
        <title>Sequence analysis of the African armyworm, Spodoptera exempta nucleopolyhedrovirus.</title>
        <authorList>
            <person name="Escasa S.R."/>
            <person name="Mowery J.D."/>
            <person name="Bauchan G.R."/>
            <person name="Harrison R.L."/>
            <person name="Cory J.S."/>
        </authorList>
    </citation>
    <scope>NUCLEOTIDE SEQUENCE [LARGE SCALE GENOMIC DNA]</scope>
    <source>
        <strain evidence="1 2">244.1</strain>
    </source>
</reference>
<organism evidence="1 2">
    <name type="scientific">Spodoptera exempta nucleopolyhedrovirus</name>
    <dbReference type="NCBI Taxonomy" id="1242863"/>
    <lineage>
        <taxon>Viruses</taxon>
        <taxon>Viruses incertae sedis</taxon>
        <taxon>Naldaviricetes</taxon>
        <taxon>Lefavirales</taxon>
        <taxon>Baculoviridae</taxon>
        <taxon>Alphabaculovirus</taxon>
        <taxon>Alphabaculovirus spexemptae</taxon>
    </lineage>
</organism>